<reference evidence="4 5" key="1">
    <citation type="submission" date="2023-07" db="EMBL/GenBank/DDBJ databases">
        <title>Sequencing the genomes of 1000 actinobacteria strains.</title>
        <authorList>
            <person name="Klenk H.-P."/>
        </authorList>
    </citation>
    <scope>NUCLEOTIDE SEQUENCE [LARGE SCALE GENOMIC DNA]</scope>
    <source>
        <strain evidence="4 5">DSM 44710</strain>
    </source>
</reference>
<evidence type="ECO:0000256" key="2">
    <source>
        <dbReference type="ARBA" id="ARBA00022777"/>
    </source>
</evidence>
<dbReference type="PROSITE" id="PS00584">
    <property type="entry name" value="PFKB_KINASES_2"/>
    <property type="match status" value="1"/>
</dbReference>
<dbReference type="GO" id="GO:0016301">
    <property type="term" value="F:kinase activity"/>
    <property type="evidence" value="ECO:0007669"/>
    <property type="project" value="UniProtKB-KW"/>
</dbReference>
<dbReference type="Pfam" id="PF00294">
    <property type="entry name" value="PfkB"/>
    <property type="match status" value="1"/>
</dbReference>
<proteinExistence type="predicted"/>
<dbReference type="Gene3D" id="3.40.1190.20">
    <property type="match status" value="1"/>
</dbReference>
<evidence type="ECO:0000256" key="1">
    <source>
        <dbReference type="ARBA" id="ARBA00022679"/>
    </source>
</evidence>
<protein>
    <submittedName>
        <fullName evidence="4">Sugar/nucleoside kinase (Ribokinase family)</fullName>
    </submittedName>
</protein>
<comment type="caution">
    <text evidence="4">The sequence shown here is derived from an EMBL/GenBank/DDBJ whole genome shotgun (WGS) entry which is preliminary data.</text>
</comment>
<dbReference type="SUPFAM" id="SSF53613">
    <property type="entry name" value="Ribokinase-like"/>
    <property type="match status" value="1"/>
</dbReference>
<keyword evidence="2 4" id="KW-0418">Kinase</keyword>
<keyword evidence="1" id="KW-0808">Transferase</keyword>
<dbReference type="RefSeq" id="WP_306831516.1">
    <property type="nucleotide sequence ID" value="NZ_JAUSRA010000001.1"/>
</dbReference>
<dbReference type="Proteomes" id="UP001240984">
    <property type="component" value="Unassembled WGS sequence"/>
</dbReference>
<evidence type="ECO:0000259" key="3">
    <source>
        <dbReference type="Pfam" id="PF00294"/>
    </source>
</evidence>
<dbReference type="EMBL" id="JAUSRA010000001">
    <property type="protein sequence ID" value="MDP9795576.1"/>
    <property type="molecule type" value="Genomic_DNA"/>
</dbReference>
<accession>A0ABT9MX38</accession>
<sequence length="74" mass="7453">MIPGVRIAKADTTGAGDSLVAGLVAALLRGDEPVAVAKYAVAAAASTLGRPGGRPDLTRESLARQLALIDDALR</sequence>
<organism evidence="4 5">
    <name type="scientific">Catenuloplanes nepalensis</name>
    <dbReference type="NCBI Taxonomy" id="587533"/>
    <lineage>
        <taxon>Bacteria</taxon>
        <taxon>Bacillati</taxon>
        <taxon>Actinomycetota</taxon>
        <taxon>Actinomycetes</taxon>
        <taxon>Micromonosporales</taxon>
        <taxon>Micromonosporaceae</taxon>
        <taxon>Catenuloplanes</taxon>
    </lineage>
</organism>
<gene>
    <name evidence="4" type="ORF">J2S43_004088</name>
</gene>
<dbReference type="InterPro" id="IPR011611">
    <property type="entry name" value="PfkB_dom"/>
</dbReference>
<dbReference type="InterPro" id="IPR002173">
    <property type="entry name" value="Carboh/pur_kinase_PfkB_CS"/>
</dbReference>
<evidence type="ECO:0000313" key="4">
    <source>
        <dbReference type="EMBL" id="MDP9795576.1"/>
    </source>
</evidence>
<evidence type="ECO:0000313" key="5">
    <source>
        <dbReference type="Proteomes" id="UP001240984"/>
    </source>
</evidence>
<keyword evidence="5" id="KW-1185">Reference proteome</keyword>
<feature type="domain" description="Carbohydrate kinase PfkB" evidence="3">
    <location>
        <begin position="11"/>
        <end position="56"/>
    </location>
</feature>
<name>A0ABT9MX38_9ACTN</name>
<dbReference type="InterPro" id="IPR029056">
    <property type="entry name" value="Ribokinase-like"/>
</dbReference>